<evidence type="ECO:0000313" key="1">
    <source>
        <dbReference type="EMBL" id="BDI33650.1"/>
    </source>
</evidence>
<dbReference type="RefSeq" id="WP_119323021.1">
    <property type="nucleotide sequence ID" value="NZ_AP025739.1"/>
</dbReference>
<proteinExistence type="predicted"/>
<organism evidence="1 2">
    <name type="scientific">Capsulimonas corticalis</name>
    <dbReference type="NCBI Taxonomy" id="2219043"/>
    <lineage>
        <taxon>Bacteria</taxon>
        <taxon>Bacillati</taxon>
        <taxon>Armatimonadota</taxon>
        <taxon>Armatimonadia</taxon>
        <taxon>Capsulimonadales</taxon>
        <taxon>Capsulimonadaceae</taxon>
        <taxon>Capsulimonas</taxon>
    </lineage>
</organism>
<gene>
    <name evidence="1" type="ORF">CCAX7_57010</name>
</gene>
<protein>
    <submittedName>
        <fullName evidence="1">Uncharacterized protein</fullName>
    </submittedName>
</protein>
<sequence>MSEDFNGLDLLTNDHIVLPENEQTDEAARAMVHGRADFAIVRGRTGHAVAIVSRAHLAQYPARHLSEMLRQNHFGPMPVADISSPVWKDRRALALMLGQNPSAPGIVAMDGDTPLGIAPAKNIHGHREDFLTPSLDSLGGQPDPIIRVFTCPNNDYSVVVATYDPSSPPTCPNDGKVLV</sequence>
<dbReference type="EMBL" id="AP025739">
    <property type="protein sequence ID" value="BDI33650.1"/>
    <property type="molecule type" value="Genomic_DNA"/>
</dbReference>
<dbReference type="AlphaFoldDB" id="A0A402D0C8"/>
<dbReference type="InterPro" id="IPR046342">
    <property type="entry name" value="CBS_dom_sf"/>
</dbReference>
<reference evidence="1 2" key="1">
    <citation type="journal article" date="2019" name="Int. J. Syst. Evol. Microbiol.">
        <title>Capsulimonas corticalis gen. nov., sp. nov., an aerobic capsulated bacterium, of a novel bacterial order, Capsulimonadales ord. nov., of the class Armatimonadia of the phylum Armatimonadetes.</title>
        <authorList>
            <person name="Li J."/>
            <person name="Kudo C."/>
            <person name="Tonouchi A."/>
        </authorList>
    </citation>
    <scope>NUCLEOTIDE SEQUENCE [LARGE SCALE GENOMIC DNA]</scope>
    <source>
        <strain evidence="1 2">AX-7</strain>
    </source>
</reference>
<dbReference type="KEGG" id="ccot:CCAX7_57010"/>
<evidence type="ECO:0000313" key="2">
    <source>
        <dbReference type="Proteomes" id="UP000287394"/>
    </source>
</evidence>
<keyword evidence="2" id="KW-1185">Reference proteome</keyword>
<name>A0A402D0C8_9BACT</name>
<dbReference type="Proteomes" id="UP000287394">
    <property type="component" value="Chromosome"/>
</dbReference>
<accession>A0A402D0C8</accession>
<dbReference type="SUPFAM" id="SSF54631">
    <property type="entry name" value="CBS-domain pair"/>
    <property type="match status" value="1"/>
</dbReference>